<evidence type="ECO:0000256" key="2">
    <source>
        <dbReference type="SAM" id="SignalP"/>
    </source>
</evidence>
<feature type="signal peptide" evidence="2">
    <location>
        <begin position="1"/>
        <end position="20"/>
    </location>
</feature>
<keyword evidence="2" id="KW-0732">Signal</keyword>
<evidence type="ECO:0000256" key="1">
    <source>
        <dbReference type="SAM" id="MobiDB-lite"/>
    </source>
</evidence>
<gene>
    <name evidence="3" type="ORF">fugu_013419</name>
</gene>
<comment type="caution">
    <text evidence="3">The sequence shown here is derived from an EMBL/GenBank/DDBJ whole genome shotgun (WGS) entry which is preliminary data.</text>
</comment>
<name>A0A4Z2C366_9TELE</name>
<sequence>MRLGTVWGCAVFVIMTTALTEWVRTETLDERVQPLRERSHGLHGAWQRAGRGSYGEKNGPAKSCEGRSDPQTSRLEEETPTATSFPQGANAILEQGTALSALPLVLISMLFLCRGGPCIRGPTLAQPEE</sequence>
<keyword evidence="4" id="KW-1185">Reference proteome</keyword>
<dbReference type="EMBL" id="SWLE01000006">
    <property type="protein sequence ID" value="TNM98855.1"/>
    <property type="molecule type" value="Genomic_DNA"/>
</dbReference>
<feature type="chain" id="PRO_5021346116" description="Apelin" evidence="2">
    <location>
        <begin position="21"/>
        <end position="129"/>
    </location>
</feature>
<reference evidence="3 4" key="1">
    <citation type="submission" date="2019-04" db="EMBL/GenBank/DDBJ databases">
        <title>The sequence and de novo assembly of Takifugu bimaculatus genome using PacBio and Hi-C technologies.</title>
        <authorList>
            <person name="Xu P."/>
            <person name="Liu B."/>
            <person name="Zhou Z."/>
        </authorList>
    </citation>
    <scope>NUCLEOTIDE SEQUENCE [LARGE SCALE GENOMIC DNA]</scope>
    <source>
        <strain evidence="3">TB-2018</strain>
        <tissue evidence="3">Muscle</tissue>
    </source>
</reference>
<feature type="region of interest" description="Disordered" evidence="1">
    <location>
        <begin position="39"/>
        <end position="88"/>
    </location>
</feature>
<accession>A0A4Z2C366</accession>
<evidence type="ECO:0000313" key="4">
    <source>
        <dbReference type="Proteomes" id="UP000516260"/>
    </source>
</evidence>
<organism evidence="3 4">
    <name type="scientific">Takifugu bimaculatus</name>
    <dbReference type="NCBI Taxonomy" id="433685"/>
    <lineage>
        <taxon>Eukaryota</taxon>
        <taxon>Metazoa</taxon>
        <taxon>Chordata</taxon>
        <taxon>Craniata</taxon>
        <taxon>Vertebrata</taxon>
        <taxon>Euteleostomi</taxon>
        <taxon>Actinopterygii</taxon>
        <taxon>Neopterygii</taxon>
        <taxon>Teleostei</taxon>
        <taxon>Neoteleostei</taxon>
        <taxon>Acanthomorphata</taxon>
        <taxon>Eupercaria</taxon>
        <taxon>Tetraodontiformes</taxon>
        <taxon>Tetradontoidea</taxon>
        <taxon>Tetraodontidae</taxon>
        <taxon>Takifugu</taxon>
    </lineage>
</organism>
<evidence type="ECO:0008006" key="5">
    <source>
        <dbReference type="Google" id="ProtNLM"/>
    </source>
</evidence>
<dbReference type="AlphaFoldDB" id="A0A4Z2C366"/>
<dbReference type="Proteomes" id="UP000516260">
    <property type="component" value="Chromosome 14"/>
</dbReference>
<protein>
    <recommendedName>
        <fullName evidence="5">Apelin</fullName>
    </recommendedName>
</protein>
<proteinExistence type="predicted"/>
<evidence type="ECO:0000313" key="3">
    <source>
        <dbReference type="EMBL" id="TNM98855.1"/>
    </source>
</evidence>